<evidence type="ECO:0000313" key="2">
    <source>
        <dbReference type="EMBL" id="AZL74539.1"/>
    </source>
</evidence>
<feature type="signal peptide" evidence="1">
    <location>
        <begin position="1"/>
        <end position="19"/>
    </location>
</feature>
<feature type="chain" id="PRO_5047359276" evidence="1">
    <location>
        <begin position="20"/>
        <end position="183"/>
    </location>
</feature>
<keyword evidence="1" id="KW-0732">Signal</keyword>
<accession>A0ABN5THC6</accession>
<dbReference type="Proteomes" id="UP000272622">
    <property type="component" value="Chromosome"/>
</dbReference>
<name>A0ABN5THC6_9PSED</name>
<sequence length="183" mass="20236">MFARTAAIGLLMVPLIASAAQKTEYLIPEDWEANKSTAAKETSLDLTPKSFQSGMSKHLKEIPQCADAKLGKGELIKDGKVVYQALKLNGAGLDIILDVDSKGKISNAKFTGPEGPKNDPQLRVMMCSTYAVMRTLQPQYETPEQAQRNMSHLWKSAVSKPFTKAFYFNTIKAQSVPFEMNVY</sequence>
<organism evidence="2 3">
    <name type="scientific">Pseudomonas oryziphila</name>
    <dbReference type="NCBI Taxonomy" id="2894079"/>
    <lineage>
        <taxon>Bacteria</taxon>
        <taxon>Pseudomonadati</taxon>
        <taxon>Pseudomonadota</taxon>
        <taxon>Gammaproteobacteria</taxon>
        <taxon>Pseudomonadales</taxon>
        <taxon>Pseudomonadaceae</taxon>
        <taxon>Pseudomonas</taxon>
    </lineage>
</organism>
<evidence type="ECO:0000256" key="1">
    <source>
        <dbReference type="SAM" id="SignalP"/>
    </source>
</evidence>
<reference evidence="2 3" key="1">
    <citation type="submission" date="2018-12" db="EMBL/GenBank/DDBJ databases">
        <authorList>
            <person name="Li S."/>
            <person name="Yang R."/>
            <person name="Chen G."/>
            <person name="Zou L."/>
            <person name="Zhang C."/>
            <person name="Chen Y."/>
            <person name="Liu Z."/>
            <person name="Li Y."/>
            <person name="Yan Y."/>
            <person name="Huang M."/>
            <person name="Chen T."/>
        </authorList>
    </citation>
    <scope>NUCLEOTIDE SEQUENCE [LARGE SCALE GENOMIC DNA]</scope>
    <source>
        <strain evidence="2 3">2014</strain>
    </source>
</reference>
<proteinExistence type="predicted"/>
<evidence type="ECO:0000313" key="3">
    <source>
        <dbReference type="Proteomes" id="UP000272622"/>
    </source>
</evidence>
<dbReference type="RefSeq" id="WP_125464598.1">
    <property type="nucleotide sequence ID" value="NZ_CP034337.1"/>
</dbReference>
<gene>
    <name evidence="2" type="ORF">EI693_16260</name>
</gene>
<keyword evidence="3" id="KW-1185">Reference proteome</keyword>
<dbReference type="EMBL" id="CP034337">
    <property type="protein sequence ID" value="AZL74539.1"/>
    <property type="molecule type" value="Genomic_DNA"/>
</dbReference>
<protein>
    <submittedName>
        <fullName evidence="2">Uncharacterized protein</fullName>
    </submittedName>
</protein>